<dbReference type="Proteomes" id="UP000781932">
    <property type="component" value="Unassembled WGS sequence"/>
</dbReference>
<gene>
    <name evidence="1" type="ORF">CkaCkLH20_12477</name>
</gene>
<evidence type="ECO:0000313" key="2">
    <source>
        <dbReference type="Proteomes" id="UP000781932"/>
    </source>
</evidence>
<evidence type="ECO:0008006" key="3">
    <source>
        <dbReference type="Google" id="ProtNLM"/>
    </source>
</evidence>
<protein>
    <recommendedName>
        <fullName evidence="3">Protein kinase domain-containing protein</fullName>
    </recommendedName>
</protein>
<evidence type="ECO:0000313" key="1">
    <source>
        <dbReference type="EMBL" id="KAF9869997.1"/>
    </source>
</evidence>
<reference evidence="1" key="1">
    <citation type="submission" date="2020-03" db="EMBL/GenBank/DDBJ databases">
        <authorList>
            <person name="He L."/>
        </authorList>
    </citation>
    <scope>NUCLEOTIDE SEQUENCE</scope>
    <source>
        <strain evidence="1">CkLH20</strain>
    </source>
</reference>
<sequence>MGIRRSDSTVANRFEAMLIKILADRLERLHAVNWLHKGLRSQSILFSRDADTAVDCAQPFLSRFDYSRPENADFMSEAPPHIRAEDVYRHPAVQGGPRDDAHGFGFKKHHGISSLGIIMMEIACWNSVDVVLGFEERRVRLPSETAGVRETLLSGRFDDNLRGHMGDVVAEIVKSCLAGPDNSQIPIYGADASRSGLKLQEWFFHAVAKKLRDMRI</sequence>
<dbReference type="EMBL" id="JAATWM020000060">
    <property type="protein sequence ID" value="KAF9869997.1"/>
    <property type="molecule type" value="Genomic_DNA"/>
</dbReference>
<comment type="caution">
    <text evidence="1">The sequence shown here is derived from an EMBL/GenBank/DDBJ whole genome shotgun (WGS) entry which is preliminary data.</text>
</comment>
<name>A0A9P6HSJ5_9PEZI</name>
<dbReference type="AlphaFoldDB" id="A0A9P6HSJ5"/>
<dbReference type="PANTHER" id="PTHR37542">
    <property type="entry name" value="HELO DOMAIN-CONTAINING PROTEIN-RELATED"/>
    <property type="match status" value="1"/>
</dbReference>
<dbReference type="GeneID" id="62168264"/>
<reference evidence="1" key="2">
    <citation type="submission" date="2020-11" db="EMBL/GenBank/DDBJ databases">
        <title>Whole genome sequencing of Colletotrichum sp.</title>
        <authorList>
            <person name="Li H."/>
        </authorList>
    </citation>
    <scope>NUCLEOTIDE SEQUENCE</scope>
    <source>
        <strain evidence="1">CkLH20</strain>
    </source>
</reference>
<dbReference type="PANTHER" id="PTHR37542:SF3">
    <property type="entry name" value="PRION-INHIBITION AND PROPAGATION HELO DOMAIN-CONTAINING PROTEIN"/>
    <property type="match status" value="1"/>
</dbReference>
<proteinExistence type="predicted"/>
<dbReference type="RefSeq" id="XP_038739458.1">
    <property type="nucleotide sequence ID" value="XM_038895190.1"/>
</dbReference>
<dbReference type="OrthoDB" id="1911848at2759"/>
<accession>A0A9P6HSJ5</accession>
<keyword evidence="2" id="KW-1185">Reference proteome</keyword>
<organism evidence="1 2">
    <name type="scientific">Colletotrichum karsti</name>
    <dbReference type="NCBI Taxonomy" id="1095194"/>
    <lineage>
        <taxon>Eukaryota</taxon>
        <taxon>Fungi</taxon>
        <taxon>Dikarya</taxon>
        <taxon>Ascomycota</taxon>
        <taxon>Pezizomycotina</taxon>
        <taxon>Sordariomycetes</taxon>
        <taxon>Hypocreomycetidae</taxon>
        <taxon>Glomerellales</taxon>
        <taxon>Glomerellaceae</taxon>
        <taxon>Colletotrichum</taxon>
        <taxon>Colletotrichum boninense species complex</taxon>
    </lineage>
</organism>